<feature type="domain" description="MYND-type" evidence="5">
    <location>
        <begin position="186"/>
        <end position="228"/>
    </location>
</feature>
<dbReference type="GO" id="GO:0008270">
    <property type="term" value="F:zinc ion binding"/>
    <property type="evidence" value="ECO:0007669"/>
    <property type="project" value="UniProtKB-KW"/>
</dbReference>
<dbReference type="Proteomes" id="UP001172159">
    <property type="component" value="Unassembled WGS sequence"/>
</dbReference>
<dbReference type="InterPro" id="IPR002893">
    <property type="entry name" value="Znf_MYND"/>
</dbReference>
<dbReference type="PROSITE" id="PS50865">
    <property type="entry name" value="ZF_MYND_2"/>
    <property type="match status" value="1"/>
</dbReference>
<protein>
    <recommendedName>
        <fullName evidence="5">MYND-type domain-containing protein</fullName>
    </recommendedName>
</protein>
<proteinExistence type="predicted"/>
<evidence type="ECO:0000256" key="2">
    <source>
        <dbReference type="ARBA" id="ARBA00022771"/>
    </source>
</evidence>
<accession>A0AA40B2L1</accession>
<gene>
    <name evidence="6" type="ORF">B0T21DRAFT_371777</name>
</gene>
<dbReference type="PROSITE" id="PS01360">
    <property type="entry name" value="ZF_MYND_1"/>
    <property type="match status" value="1"/>
</dbReference>
<comment type="caution">
    <text evidence="6">The sequence shown here is derived from an EMBL/GenBank/DDBJ whole genome shotgun (WGS) entry which is preliminary data.</text>
</comment>
<dbReference type="AlphaFoldDB" id="A0AA40B2L1"/>
<sequence length="229" mass="25794">MAIFISAIRLDLSNRTLVLNATVMPATFERLERQARVFQDMLETGKVISVNVTLDELRLWKEVLPSMVERCREWEHKERCAYFKGGQRRAPPLSVGIGERILCDCGVDVFPQDYHVDYMGSNWNYAKKHCVRAAISPMFASSLVDELLLPPALSELPSPSTGIPSANTARQTIPAIPVEGSGKDQCNVCWAEKSDNGGELLKCSKCKKVRYCSQECQKIDWKDHKKVCK</sequence>
<evidence type="ECO:0000313" key="6">
    <source>
        <dbReference type="EMBL" id="KAK0726537.1"/>
    </source>
</evidence>
<name>A0AA40B2L1_9PEZI</name>
<dbReference type="Gene3D" id="6.10.140.2220">
    <property type="match status" value="1"/>
</dbReference>
<keyword evidence="7" id="KW-1185">Reference proteome</keyword>
<dbReference type="EMBL" id="JAUKTV010000010">
    <property type="protein sequence ID" value="KAK0726537.1"/>
    <property type="molecule type" value="Genomic_DNA"/>
</dbReference>
<evidence type="ECO:0000313" key="7">
    <source>
        <dbReference type="Proteomes" id="UP001172159"/>
    </source>
</evidence>
<reference evidence="6" key="1">
    <citation type="submission" date="2023-06" db="EMBL/GenBank/DDBJ databases">
        <title>Genome-scale phylogeny and comparative genomics of the fungal order Sordariales.</title>
        <authorList>
            <consortium name="Lawrence Berkeley National Laboratory"/>
            <person name="Hensen N."/>
            <person name="Bonometti L."/>
            <person name="Westerberg I."/>
            <person name="Brannstrom I.O."/>
            <person name="Guillou S."/>
            <person name="Cros-Aarteil S."/>
            <person name="Calhoun S."/>
            <person name="Haridas S."/>
            <person name="Kuo A."/>
            <person name="Mondo S."/>
            <person name="Pangilinan J."/>
            <person name="Riley R."/>
            <person name="Labutti K."/>
            <person name="Andreopoulos B."/>
            <person name="Lipzen A."/>
            <person name="Chen C."/>
            <person name="Yanf M."/>
            <person name="Daum C."/>
            <person name="Ng V."/>
            <person name="Clum A."/>
            <person name="Steindorff A."/>
            <person name="Ohm R."/>
            <person name="Martin F."/>
            <person name="Silar P."/>
            <person name="Natvig D."/>
            <person name="Lalanne C."/>
            <person name="Gautier V."/>
            <person name="Ament-Velasquez S.L."/>
            <person name="Kruys A."/>
            <person name="Hutchinson M.I."/>
            <person name="Powell A.J."/>
            <person name="Barry K."/>
            <person name="Miller A.N."/>
            <person name="Grigoriev I.V."/>
            <person name="Debuchy R."/>
            <person name="Gladieux P."/>
            <person name="Thoren M.H."/>
            <person name="Johannesson H."/>
        </authorList>
    </citation>
    <scope>NUCLEOTIDE SEQUENCE</scope>
    <source>
        <strain evidence="6">CBS 540.89</strain>
    </source>
</reference>
<evidence type="ECO:0000259" key="5">
    <source>
        <dbReference type="PROSITE" id="PS50865"/>
    </source>
</evidence>
<dbReference type="SUPFAM" id="SSF144232">
    <property type="entry name" value="HIT/MYND zinc finger-like"/>
    <property type="match status" value="1"/>
</dbReference>
<keyword evidence="1" id="KW-0479">Metal-binding</keyword>
<organism evidence="6 7">
    <name type="scientific">Apiosordaria backusii</name>
    <dbReference type="NCBI Taxonomy" id="314023"/>
    <lineage>
        <taxon>Eukaryota</taxon>
        <taxon>Fungi</taxon>
        <taxon>Dikarya</taxon>
        <taxon>Ascomycota</taxon>
        <taxon>Pezizomycotina</taxon>
        <taxon>Sordariomycetes</taxon>
        <taxon>Sordariomycetidae</taxon>
        <taxon>Sordariales</taxon>
        <taxon>Lasiosphaeriaceae</taxon>
        <taxon>Apiosordaria</taxon>
    </lineage>
</organism>
<dbReference type="Pfam" id="PF01753">
    <property type="entry name" value="zf-MYND"/>
    <property type="match status" value="1"/>
</dbReference>
<evidence type="ECO:0000256" key="4">
    <source>
        <dbReference type="PROSITE-ProRule" id="PRU00134"/>
    </source>
</evidence>
<keyword evidence="3" id="KW-0862">Zinc</keyword>
<evidence type="ECO:0000256" key="3">
    <source>
        <dbReference type="ARBA" id="ARBA00022833"/>
    </source>
</evidence>
<keyword evidence="2 4" id="KW-0863">Zinc-finger</keyword>
<evidence type="ECO:0000256" key="1">
    <source>
        <dbReference type="ARBA" id="ARBA00022723"/>
    </source>
</evidence>